<accession>A0A542ZA94</accession>
<proteinExistence type="predicted"/>
<sequence length="99" mass="10313">AGNNAKAARSLKRGKAGLVQVRIVGIAAGTPTGTVTLKAGAKTLGKAKVKKSGKKYVATIKVKAKATRKIKKTTKIKVVYSGNANLAKLTAKTKLRVVR</sequence>
<dbReference type="Gene3D" id="2.60.40.10">
    <property type="entry name" value="Immunoglobulins"/>
    <property type="match status" value="1"/>
</dbReference>
<comment type="caution">
    <text evidence="1">The sequence shown here is derived from an EMBL/GenBank/DDBJ whole genome shotgun (WGS) entry which is preliminary data.</text>
</comment>
<gene>
    <name evidence="1" type="ORF">FB461_2369</name>
</gene>
<evidence type="ECO:0000313" key="1">
    <source>
        <dbReference type="EMBL" id="TQL57246.1"/>
    </source>
</evidence>
<name>A0A542ZA94_RARFA</name>
<reference evidence="1 2" key="1">
    <citation type="submission" date="2019-06" db="EMBL/GenBank/DDBJ databases">
        <title>Sequencing the genomes of 1000 actinobacteria strains.</title>
        <authorList>
            <person name="Klenk H.-P."/>
        </authorList>
    </citation>
    <scope>NUCLEOTIDE SEQUENCE [LARGE SCALE GENOMIC DNA]</scope>
    <source>
        <strain evidence="1 2">DSM 4813</strain>
    </source>
</reference>
<dbReference type="AlphaFoldDB" id="A0A542ZA94"/>
<dbReference type="Proteomes" id="UP000315389">
    <property type="component" value="Unassembled WGS sequence"/>
</dbReference>
<feature type="non-terminal residue" evidence="1">
    <location>
        <position position="1"/>
    </location>
</feature>
<keyword evidence="2" id="KW-1185">Reference proteome</keyword>
<evidence type="ECO:0000313" key="2">
    <source>
        <dbReference type="Proteomes" id="UP000315389"/>
    </source>
</evidence>
<dbReference type="EMBL" id="VFOS01000005">
    <property type="protein sequence ID" value="TQL57246.1"/>
    <property type="molecule type" value="Genomic_DNA"/>
</dbReference>
<protein>
    <submittedName>
        <fullName evidence="1">Ig-like domain-containing protein</fullName>
    </submittedName>
</protein>
<dbReference type="GO" id="GO:0005975">
    <property type="term" value="P:carbohydrate metabolic process"/>
    <property type="evidence" value="ECO:0007669"/>
    <property type="project" value="UniProtKB-ARBA"/>
</dbReference>
<dbReference type="InterPro" id="IPR013783">
    <property type="entry name" value="Ig-like_fold"/>
</dbReference>
<organism evidence="1 2">
    <name type="scientific">Rarobacter faecitabidus</name>
    <dbReference type="NCBI Taxonomy" id="13243"/>
    <lineage>
        <taxon>Bacteria</taxon>
        <taxon>Bacillati</taxon>
        <taxon>Actinomycetota</taxon>
        <taxon>Actinomycetes</taxon>
        <taxon>Micrococcales</taxon>
        <taxon>Rarobacteraceae</taxon>
        <taxon>Rarobacter</taxon>
    </lineage>
</organism>
<dbReference type="RefSeq" id="WP_142122284.1">
    <property type="nucleotide sequence ID" value="NZ_VFOS01000005.1"/>
</dbReference>